<sequence>MTDTDAAGLRAFSARYDLKDFHAGGEELAPNIRLCNIVEELVKWFADYVCSPFWEQYKQDCLDEELETASRDGVNLAHGLSFIAIWNRLFNDACTGHMTFSNPEPQGKSGWGATDHLAHFILQVADINLYNRDGSFYGQGTIMNQMWWIIWQAYLYKRAEEVSKLDTALPTISDQSDHPERQQDVDTEMINQAGLLNQPTPNRLGSHPDAPIVTSDSENEESTNQTTSRAGDIPDGPAGQGF</sequence>
<keyword evidence="3" id="KW-1185">Reference proteome</keyword>
<evidence type="ECO:0000313" key="2">
    <source>
        <dbReference type="EMBL" id="KAK5064959.1"/>
    </source>
</evidence>
<dbReference type="RefSeq" id="XP_064712283.1">
    <property type="nucleotide sequence ID" value="XM_064844423.1"/>
</dbReference>
<organism evidence="2 3">
    <name type="scientific">Exophiala bonariae</name>
    <dbReference type="NCBI Taxonomy" id="1690606"/>
    <lineage>
        <taxon>Eukaryota</taxon>
        <taxon>Fungi</taxon>
        <taxon>Dikarya</taxon>
        <taxon>Ascomycota</taxon>
        <taxon>Pezizomycotina</taxon>
        <taxon>Eurotiomycetes</taxon>
        <taxon>Chaetothyriomycetidae</taxon>
        <taxon>Chaetothyriales</taxon>
        <taxon>Herpotrichiellaceae</taxon>
        <taxon>Exophiala</taxon>
    </lineage>
</organism>
<reference evidence="2 3" key="1">
    <citation type="submission" date="2023-08" db="EMBL/GenBank/DDBJ databases">
        <title>Black Yeasts Isolated from many extreme environments.</title>
        <authorList>
            <person name="Coleine C."/>
            <person name="Stajich J.E."/>
            <person name="Selbmann L."/>
        </authorList>
    </citation>
    <scope>NUCLEOTIDE SEQUENCE [LARGE SCALE GENOMIC DNA]</scope>
    <source>
        <strain evidence="2 3">CCFEE 5792</strain>
    </source>
</reference>
<feature type="region of interest" description="Disordered" evidence="1">
    <location>
        <begin position="196"/>
        <end position="242"/>
    </location>
</feature>
<name>A0AAV9NRM9_9EURO</name>
<proteinExistence type="predicted"/>
<dbReference type="EMBL" id="JAVRRD010000001">
    <property type="protein sequence ID" value="KAK5064959.1"/>
    <property type="molecule type" value="Genomic_DNA"/>
</dbReference>
<evidence type="ECO:0000256" key="1">
    <source>
        <dbReference type="SAM" id="MobiDB-lite"/>
    </source>
</evidence>
<dbReference type="GeneID" id="89969015"/>
<dbReference type="AlphaFoldDB" id="A0AAV9NRM9"/>
<protein>
    <submittedName>
        <fullName evidence="2">Uncharacterized protein</fullName>
    </submittedName>
</protein>
<dbReference type="Proteomes" id="UP001358417">
    <property type="component" value="Unassembled WGS sequence"/>
</dbReference>
<comment type="caution">
    <text evidence="2">The sequence shown here is derived from an EMBL/GenBank/DDBJ whole genome shotgun (WGS) entry which is preliminary data.</text>
</comment>
<accession>A0AAV9NRM9</accession>
<gene>
    <name evidence="2" type="ORF">LTR84_000793</name>
</gene>
<evidence type="ECO:0000313" key="3">
    <source>
        <dbReference type="Proteomes" id="UP001358417"/>
    </source>
</evidence>